<dbReference type="RefSeq" id="WP_109600870.1">
    <property type="nucleotide sequence ID" value="NZ_BONA01000114.1"/>
</dbReference>
<dbReference type="Gene3D" id="2.60.120.200">
    <property type="match status" value="1"/>
</dbReference>
<dbReference type="Proteomes" id="UP000245697">
    <property type="component" value="Unassembled WGS sequence"/>
</dbReference>
<keyword evidence="1" id="KW-0430">Lectin</keyword>
<evidence type="ECO:0000313" key="1">
    <source>
        <dbReference type="EMBL" id="PWK39188.1"/>
    </source>
</evidence>
<reference evidence="1 2" key="1">
    <citation type="submission" date="2018-05" db="EMBL/GenBank/DDBJ databases">
        <title>Genomic Encyclopedia of Archaeal and Bacterial Type Strains, Phase II (KMG-II): from individual species to whole genera.</title>
        <authorList>
            <person name="Goeker M."/>
        </authorList>
    </citation>
    <scope>NUCLEOTIDE SEQUENCE [LARGE SCALE GENOMIC DNA]</scope>
    <source>
        <strain evidence="1 2">DSM 45184</strain>
    </source>
</reference>
<protein>
    <submittedName>
        <fullName evidence="1">Concanavalin A-like lectin/glucanase superfamily protein</fullName>
    </submittedName>
</protein>
<dbReference type="Pfam" id="PF13385">
    <property type="entry name" value="Laminin_G_3"/>
    <property type="match status" value="1"/>
</dbReference>
<dbReference type="InterPro" id="IPR013320">
    <property type="entry name" value="ConA-like_dom_sf"/>
</dbReference>
<dbReference type="SUPFAM" id="SSF49899">
    <property type="entry name" value="Concanavalin A-like lectins/glucanases"/>
    <property type="match status" value="1"/>
</dbReference>
<name>A0A316F5D6_9ACTN</name>
<accession>A0A316F5D6</accession>
<organism evidence="1 2">
    <name type="scientific">Actinoplanes xinjiangensis</name>
    <dbReference type="NCBI Taxonomy" id="512350"/>
    <lineage>
        <taxon>Bacteria</taxon>
        <taxon>Bacillati</taxon>
        <taxon>Actinomycetota</taxon>
        <taxon>Actinomycetes</taxon>
        <taxon>Micromonosporales</taxon>
        <taxon>Micromonosporaceae</taxon>
        <taxon>Actinoplanes</taxon>
    </lineage>
</organism>
<dbReference type="AlphaFoldDB" id="A0A316F5D6"/>
<keyword evidence="2" id="KW-1185">Reference proteome</keyword>
<evidence type="ECO:0000313" key="2">
    <source>
        <dbReference type="Proteomes" id="UP000245697"/>
    </source>
</evidence>
<dbReference type="OrthoDB" id="5506986at2"/>
<proteinExistence type="predicted"/>
<dbReference type="GO" id="GO:0030246">
    <property type="term" value="F:carbohydrate binding"/>
    <property type="evidence" value="ECO:0007669"/>
    <property type="project" value="UniProtKB-KW"/>
</dbReference>
<dbReference type="EMBL" id="QGGR01000023">
    <property type="protein sequence ID" value="PWK39188.1"/>
    <property type="molecule type" value="Genomic_DNA"/>
</dbReference>
<sequence>MLHFRRRAVPIGVLSAALVLAGVSLVIQHTPSVAGPPVTTTHSPLPPIATRTSATSALAGPLRVPPTATTTPTRPVPGFLHNVSAFSAPVTPGRIRIAGAPFEVRYDFDGGVGRPIADLAGRHELRPLGQNGGALRLVPQGSGLAVAYPDRCTLPRERDCPRAILEGLRDDSLNPGRRALRYGASIRMTHDDLADGANVLQKGYSVGGFSQYKLQVDHRQGRPSCVIAGPRASIYRAEPWINVADGAWHDLECRRIANRLIMVVDGVVRAWVPIPPQLSIANAEPLRIGGKGPAPGNDQFAGAIDDVFVMIGD</sequence>
<gene>
    <name evidence="1" type="ORF">BC793_12324</name>
</gene>
<comment type="caution">
    <text evidence="1">The sequence shown here is derived from an EMBL/GenBank/DDBJ whole genome shotgun (WGS) entry which is preliminary data.</text>
</comment>